<reference evidence="2 3" key="1">
    <citation type="submission" date="2020-04" db="EMBL/GenBank/DDBJ databases">
        <title>Luteolibacter sp. G-1-1-1 isolated from soil.</title>
        <authorList>
            <person name="Dahal R.H."/>
        </authorList>
    </citation>
    <scope>NUCLEOTIDE SEQUENCE [LARGE SCALE GENOMIC DNA]</scope>
    <source>
        <strain evidence="2 3">G-1-1-1</strain>
    </source>
</reference>
<dbReference type="AlphaFoldDB" id="A0A858RR78"/>
<name>A0A858RR78_9BACT</name>
<accession>A0A858RR78</accession>
<dbReference type="Proteomes" id="UP000501812">
    <property type="component" value="Chromosome"/>
</dbReference>
<evidence type="ECO:0000313" key="3">
    <source>
        <dbReference type="Proteomes" id="UP000501812"/>
    </source>
</evidence>
<keyword evidence="3" id="KW-1185">Reference proteome</keyword>
<proteinExistence type="predicted"/>
<dbReference type="EMBL" id="CP051774">
    <property type="protein sequence ID" value="QJE99171.1"/>
    <property type="molecule type" value="Genomic_DNA"/>
</dbReference>
<evidence type="ECO:0000313" key="2">
    <source>
        <dbReference type="EMBL" id="QJE99171.1"/>
    </source>
</evidence>
<dbReference type="Gene3D" id="2.160.20.80">
    <property type="entry name" value="E3 ubiquitin-protein ligase SopA"/>
    <property type="match status" value="1"/>
</dbReference>
<feature type="compositionally biased region" description="Low complexity" evidence="1">
    <location>
        <begin position="306"/>
        <end position="322"/>
    </location>
</feature>
<feature type="region of interest" description="Disordered" evidence="1">
    <location>
        <begin position="261"/>
        <end position="336"/>
    </location>
</feature>
<feature type="compositionally biased region" description="Pro residues" evidence="1">
    <location>
        <begin position="267"/>
        <end position="277"/>
    </location>
</feature>
<dbReference type="SUPFAM" id="SSF141571">
    <property type="entry name" value="Pentapeptide repeat-like"/>
    <property type="match status" value="1"/>
</dbReference>
<feature type="region of interest" description="Disordered" evidence="1">
    <location>
        <begin position="140"/>
        <end position="165"/>
    </location>
</feature>
<sequence length="336" mass="36637">MPAQHARGHQQLATLDLRLRSLLASRLPPWLPIGKHRPGPWAGSAHDVAPAAGPSLARHCGQIPPRHDRGHRHCAEGCLRIGYVVRQLPAACLLARSERRLSPVRLLGVTHPWLHSCSPNPRPVASGRSLPRTLLLARPASAEGSEPPQRSFLRQGSSAPPLPSPAVLQELPSARPESTDLVRTDLVRTDLVRTDLVRTDLVRTDLVRTDLVRADLVRADLVRADLVRADLVRADLVRADLVRADLVRADLARTSLLRGEPARLPSLTPPQPYPHPWPEIHSLVSSPQRPPAEHPPPRCALSVLRPVAAPPARQSSPAPSAATHERIVPPVPARTR</sequence>
<gene>
    <name evidence="2" type="ORF">HHL09_02320</name>
</gene>
<dbReference type="InterPro" id="IPR001646">
    <property type="entry name" value="5peptide_repeat"/>
</dbReference>
<evidence type="ECO:0000256" key="1">
    <source>
        <dbReference type="SAM" id="MobiDB-lite"/>
    </source>
</evidence>
<protein>
    <submittedName>
        <fullName evidence="2">Pentapeptide repeat-containing protein</fullName>
    </submittedName>
</protein>
<dbReference type="Pfam" id="PF00805">
    <property type="entry name" value="Pentapeptide"/>
    <property type="match status" value="2"/>
</dbReference>
<organism evidence="2 3">
    <name type="scientific">Luteolibacter luteus</name>
    <dbReference type="NCBI Taxonomy" id="2728835"/>
    <lineage>
        <taxon>Bacteria</taxon>
        <taxon>Pseudomonadati</taxon>
        <taxon>Verrucomicrobiota</taxon>
        <taxon>Verrucomicrobiia</taxon>
        <taxon>Verrucomicrobiales</taxon>
        <taxon>Verrucomicrobiaceae</taxon>
        <taxon>Luteolibacter</taxon>
    </lineage>
</organism>
<dbReference type="KEGG" id="luo:HHL09_02320"/>